<sequence length="380" mass="42049">MQMVLTHYHVDTGWNVPLPNWDSEQTLVLVFGQADIQAYWSVLDHLKSYYSHSLLMGCSSAASILNGELYETGVVVGVVKFEHTHIVQQTVSANVSENAYVSGKTLAQKLNAPSLQAVWLVGDGMSINATEFLSGFNQHLGKQVPVFGGLASGLGASNDVWILEHGMPMMHRMCAIGFYGAHLVTAGFASDGWKTFGLKRMVTKAHRNIIFEIDHKPALEIYKQYLGERCKTVQNFNLYYPLALWSVDNSQYVVRAIFNADDIQQSLVLSADITEGSQIQFMYGYLDTLVEAAETAAFAVLEQLPQHNIPLLSLTVSCVGRQLAMGEETAQELKAMCDVLPRNSQQIGFYSFGEIAPAANQAYCSLHNETMTVMALYERI</sequence>
<name>A0AA95H771_9GAMM</name>
<reference evidence="3" key="1">
    <citation type="journal article" date="2023" name="Int. J. Mol. Sci.">
        <title>Metagenomics Revealed a New Genus 'Candidatus Thiocaldithrix dubininis' gen. nov., sp. nov. and a New Species 'Candidatus Thiothrix putei' sp. nov. in the Family Thiotrichaceae, Some Members of Which Have Traits of Both Na+- and H+-Motive Energetics.</title>
        <authorList>
            <person name="Ravin N.V."/>
            <person name="Muntyan M.S."/>
            <person name="Smolyakov D.D."/>
            <person name="Rudenko T.S."/>
            <person name="Beletsky A.V."/>
            <person name="Mardanov A.V."/>
            <person name="Grabovich M.Y."/>
        </authorList>
    </citation>
    <scope>NUCLEOTIDE SEQUENCE</scope>
    <source>
        <strain evidence="3">GKL-01</strain>
    </source>
</reference>
<dbReference type="Pfam" id="PF10442">
    <property type="entry name" value="FIST_C"/>
    <property type="match status" value="1"/>
</dbReference>
<evidence type="ECO:0000313" key="3">
    <source>
        <dbReference type="EMBL" id="WGZ92092.1"/>
    </source>
</evidence>
<dbReference type="PANTHER" id="PTHR40252">
    <property type="entry name" value="BLR0328 PROTEIN"/>
    <property type="match status" value="1"/>
</dbReference>
<dbReference type="PANTHER" id="PTHR40252:SF2">
    <property type="entry name" value="BLR0328 PROTEIN"/>
    <property type="match status" value="1"/>
</dbReference>
<dbReference type="AlphaFoldDB" id="A0AA95H771"/>
<feature type="domain" description="FIST C-domain" evidence="2">
    <location>
        <begin position="218"/>
        <end position="358"/>
    </location>
</feature>
<protein>
    <submittedName>
        <fullName evidence="3">FIST N-terminal domain-containing protein</fullName>
    </submittedName>
</protein>
<organism evidence="3">
    <name type="scientific">Candidatus Thiocaldithrix dubininis</name>
    <dbReference type="NCBI Taxonomy" id="3080823"/>
    <lineage>
        <taxon>Bacteria</taxon>
        <taxon>Pseudomonadati</taxon>
        <taxon>Pseudomonadota</taxon>
        <taxon>Gammaproteobacteria</taxon>
        <taxon>Thiotrichales</taxon>
        <taxon>Thiotrichaceae</taxon>
        <taxon>Candidatus Thiocaldithrix</taxon>
    </lineage>
</organism>
<dbReference type="SMART" id="SM01204">
    <property type="entry name" value="FIST_C"/>
    <property type="match status" value="1"/>
</dbReference>
<proteinExistence type="predicted"/>
<evidence type="ECO:0000259" key="1">
    <source>
        <dbReference type="SMART" id="SM00897"/>
    </source>
</evidence>
<dbReference type="Proteomes" id="UP001300672">
    <property type="component" value="Chromosome"/>
</dbReference>
<accession>A0AA95H771</accession>
<dbReference type="Pfam" id="PF08495">
    <property type="entry name" value="FIST"/>
    <property type="match status" value="1"/>
</dbReference>
<dbReference type="SMART" id="SM00897">
    <property type="entry name" value="FIST"/>
    <property type="match status" value="1"/>
</dbReference>
<dbReference type="InterPro" id="IPR013702">
    <property type="entry name" value="FIST_domain_N"/>
</dbReference>
<dbReference type="EMBL" id="CP124755">
    <property type="protein sequence ID" value="WGZ92092.1"/>
    <property type="molecule type" value="Genomic_DNA"/>
</dbReference>
<dbReference type="KEGG" id="tdu:QJT80_06320"/>
<reference evidence="3" key="2">
    <citation type="submission" date="2023-04" db="EMBL/GenBank/DDBJ databases">
        <authorList>
            <person name="Beletskiy A.V."/>
            <person name="Mardanov A.V."/>
            <person name="Ravin N.V."/>
        </authorList>
    </citation>
    <scope>NUCLEOTIDE SEQUENCE</scope>
    <source>
        <strain evidence="3">GKL-01</strain>
    </source>
</reference>
<feature type="domain" description="FIST" evidence="1">
    <location>
        <begin position="24"/>
        <end position="217"/>
    </location>
</feature>
<dbReference type="InterPro" id="IPR019494">
    <property type="entry name" value="FIST_C"/>
</dbReference>
<evidence type="ECO:0000259" key="2">
    <source>
        <dbReference type="SMART" id="SM01204"/>
    </source>
</evidence>
<gene>
    <name evidence="3" type="ORF">QJT80_06320</name>
</gene>